<evidence type="ECO:0000313" key="1">
    <source>
        <dbReference type="EMBL" id="GAI25606.1"/>
    </source>
</evidence>
<sequence length="269" mass="31000">PDMFAIHTIHNYLSDVANAAIIQQKMEKEEALKASQKGVIGLSNLEPRGYGRIDDKEFIKKIYEWNFRDDVYDGIFEGCGFSVLWVNRLMRIWNPDIPLEKDLPKDENRKYHCYHWFNSKDQRGPCWDCPCLYLYGKYLLAETEEKRQIIADSIEVRPSYSPAGEMQIYRHFELAAALILNEFAPKDAAPEDNISFIRETVIDRTLEVEVLAILTDEPEGRERVREGGELLPRQMEKELCQSVGNMLGLMLHLLSSRSGQSVSVVHSNS</sequence>
<name>X1N5U7_9ZZZZ</name>
<feature type="non-terminal residue" evidence="1">
    <location>
        <position position="1"/>
    </location>
</feature>
<feature type="non-terminal residue" evidence="1">
    <location>
        <position position="269"/>
    </location>
</feature>
<protein>
    <submittedName>
        <fullName evidence="1">Uncharacterized protein</fullName>
    </submittedName>
</protein>
<comment type="caution">
    <text evidence="1">The sequence shown here is derived from an EMBL/GenBank/DDBJ whole genome shotgun (WGS) entry which is preliminary data.</text>
</comment>
<accession>X1N5U7</accession>
<dbReference type="EMBL" id="BARV01022930">
    <property type="protein sequence ID" value="GAI25606.1"/>
    <property type="molecule type" value="Genomic_DNA"/>
</dbReference>
<gene>
    <name evidence="1" type="ORF">S06H3_37703</name>
</gene>
<reference evidence="1" key="1">
    <citation type="journal article" date="2014" name="Front. Microbiol.">
        <title>High frequency of phylogenetically diverse reductive dehalogenase-homologous genes in deep subseafloor sedimentary metagenomes.</title>
        <authorList>
            <person name="Kawai M."/>
            <person name="Futagami T."/>
            <person name="Toyoda A."/>
            <person name="Takaki Y."/>
            <person name="Nishi S."/>
            <person name="Hori S."/>
            <person name="Arai W."/>
            <person name="Tsubouchi T."/>
            <person name="Morono Y."/>
            <person name="Uchiyama I."/>
            <person name="Ito T."/>
            <person name="Fujiyama A."/>
            <person name="Inagaki F."/>
            <person name="Takami H."/>
        </authorList>
    </citation>
    <scope>NUCLEOTIDE SEQUENCE</scope>
    <source>
        <strain evidence="1">Expedition CK06-06</strain>
    </source>
</reference>
<dbReference type="AlphaFoldDB" id="X1N5U7"/>
<proteinExistence type="predicted"/>
<organism evidence="1">
    <name type="scientific">marine sediment metagenome</name>
    <dbReference type="NCBI Taxonomy" id="412755"/>
    <lineage>
        <taxon>unclassified sequences</taxon>
        <taxon>metagenomes</taxon>
        <taxon>ecological metagenomes</taxon>
    </lineage>
</organism>